<feature type="coiled-coil region" evidence="5">
    <location>
        <begin position="236"/>
        <end position="310"/>
    </location>
</feature>
<reference evidence="10" key="1">
    <citation type="journal article" date="2013" name="Nat. Genet.">
        <title>The draft genomes of soft-shell turtle and green sea turtle yield insights into the development and evolution of the turtle-specific body plan.</title>
        <authorList>
            <person name="Wang Z."/>
            <person name="Pascual-Anaya J."/>
            <person name="Zadissa A."/>
            <person name="Li W."/>
            <person name="Niimura Y."/>
            <person name="Huang Z."/>
            <person name="Li C."/>
            <person name="White S."/>
            <person name="Xiong Z."/>
            <person name="Fang D."/>
            <person name="Wang B."/>
            <person name="Ming Y."/>
            <person name="Chen Y."/>
            <person name="Zheng Y."/>
            <person name="Kuraku S."/>
            <person name="Pignatelli M."/>
            <person name="Herrero J."/>
            <person name="Beal K."/>
            <person name="Nozawa M."/>
            <person name="Li Q."/>
            <person name="Wang J."/>
            <person name="Zhang H."/>
            <person name="Yu L."/>
            <person name="Shigenobu S."/>
            <person name="Wang J."/>
            <person name="Liu J."/>
            <person name="Flicek P."/>
            <person name="Searle S."/>
            <person name="Wang J."/>
            <person name="Kuratani S."/>
            <person name="Yin Y."/>
            <person name="Aken B."/>
            <person name="Zhang G."/>
            <person name="Irie N."/>
        </authorList>
    </citation>
    <scope>NUCLEOTIDE SEQUENCE [LARGE SCALE GENOMIC DNA]</scope>
</reference>
<feature type="domain" description="HIG1" evidence="8">
    <location>
        <begin position="3"/>
        <end position="95"/>
    </location>
</feature>
<keyword evidence="5" id="KW-0175">Coiled coil</keyword>
<dbReference type="InterPro" id="IPR007667">
    <property type="entry name" value="Hypoxia_induced_domain"/>
</dbReference>
<evidence type="ECO:0000256" key="3">
    <source>
        <dbReference type="ARBA" id="ARBA00022989"/>
    </source>
</evidence>
<keyword evidence="3 7" id="KW-1133">Transmembrane helix</keyword>
<feature type="coiled-coil region" evidence="5">
    <location>
        <begin position="165"/>
        <end position="199"/>
    </location>
</feature>
<keyword evidence="10" id="KW-1185">Reference proteome</keyword>
<evidence type="ECO:0000256" key="7">
    <source>
        <dbReference type="SAM" id="Phobius"/>
    </source>
</evidence>
<dbReference type="PANTHER" id="PTHR31935">
    <property type="entry name" value="COILED-COIL DOMAIN-CONTAINING PROTEIN 13"/>
    <property type="match status" value="1"/>
</dbReference>
<dbReference type="GO" id="GO:0031122">
    <property type="term" value="P:cytoplasmic microtubule organization"/>
    <property type="evidence" value="ECO:0007669"/>
    <property type="project" value="TreeGrafter"/>
</dbReference>
<name>M7CFZ1_CHEMY</name>
<dbReference type="PANTHER" id="PTHR31935:SF1">
    <property type="entry name" value="COILED-COIL DOMAIN-CONTAINING PROTEIN 13"/>
    <property type="match status" value="1"/>
</dbReference>
<evidence type="ECO:0000256" key="2">
    <source>
        <dbReference type="ARBA" id="ARBA00022692"/>
    </source>
</evidence>
<feature type="region of interest" description="Disordered" evidence="6">
    <location>
        <begin position="130"/>
        <end position="151"/>
    </location>
</feature>
<accession>M7CFZ1</accession>
<dbReference type="STRING" id="8469.M7CFZ1"/>
<organism evidence="9 10">
    <name type="scientific">Chelonia mydas</name>
    <name type="common">Green sea-turtle</name>
    <name type="synonym">Chelonia agassizi</name>
    <dbReference type="NCBI Taxonomy" id="8469"/>
    <lineage>
        <taxon>Eukaryota</taxon>
        <taxon>Metazoa</taxon>
        <taxon>Chordata</taxon>
        <taxon>Craniata</taxon>
        <taxon>Vertebrata</taxon>
        <taxon>Euteleostomi</taxon>
        <taxon>Archelosauria</taxon>
        <taxon>Testudinata</taxon>
        <taxon>Testudines</taxon>
        <taxon>Cryptodira</taxon>
        <taxon>Durocryptodira</taxon>
        <taxon>Americhelydia</taxon>
        <taxon>Chelonioidea</taxon>
        <taxon>Cheloniidae</taxon>
        <taxon>Chelonia</taxon>
    </lineage>
</organism>
<comment type="subcellular location">
    <subcellularLocation>
        <location evidence="1">Mitochondrion</location>
    </subcellularLocation>
</comment>
<dbReference type="EMBL" id="KB515696">
    <property type="protein sequence ID" value="EMP39802.1"/>
    <property type="molecule type" value="Genomic_DNA"/>
</dbReference>
<evidence type="ECO:0000256" key="6">
    <source>
        <dbReference type="SAM" id="MobiDB-lite"/>
    </source>
</evidence>
<dbReference type="eggNOG" id="ENOG502QSV1">
    <property type="taxonomic scope" value="Eukaryota"/>
</dbReference>
<dbReference type="GO" id="GO:0034451">
    <property type="term" value="C:centriolar satellite"/>
    <property type="evidence" value="ECO:0007669"/>
    <property type="project" value="TreeGrafter"/>
</dbReference>
<gene>
    <name evidence="9" type="ORF">UY3_02994</name>
</gene>
<feature type="transmembrane region" description="Helical" evidence="7">
    <location>
        <begin position="30"/>
        <end position="48"/>
    </location>
</feature>
<keyword evidence="4 7" id="KW-0472">Membrane</keyword>
<dbReference type="InterPro" id="IPR038929">
    <property type="entry name" value="CCDC13"/>
</dbReference>
<dbReference type="PROSITE" id="PS51503">
    <property type="entry name" value="HIG1"/>
    <property type="match status" value="1"/>
</dbReference>
<dbReference type="AlphaFoldDB" id="M7CFZ1"/>
<evidence type="ECO:0000256" key="4">
    <source>
        <dbReference type="ARBA" id="ARBA00023136"/>
    </source>
</evidence>
<dbReference type="Pfam" id="PF04588">
    <property type="entry name" value="HIG_1_N"/>
    <property type="match status" value="1"/>
</dbReference>
<dbReference type="GO" id="GO:0005739">
    <property type="term" value="C:mitochondrion"/>
    <property type="evidence" value="ECO:0007669"/>
    <property type="project" value="UniProtKB-SubCell"/>
</dbReference>
<proteinExistence type="predicted"/>
<sequence>MTSSQKSVLPSYETDNSQASKLIRKSKESPFVPVGMAGLVAVVSYGLYKLKHRGNTKMSIHLIHMRVAAQGFVVGAMTCASGTGNCERPEIGLERPQQTMESDKGLNENLKIQFKALQEQQQRRLQNLMEKKKEKQRIQKGSSNNPKETFGVQDDLNLFKVDGQLSNEEISKRLLEDENEQLQDQLREVVDENGRLYKLVKERDFEIRQLRKKIEEERLALKGMSGLAGDVAATKIVELSKKNRELTAETESEKAKVKQLSNKVKELEKEPESPELKALQEKLTAANFKAMEYRNQLQTTKQELKMMQKLLASEVGEDVNIQNLSTISASWRGRAQQILVLQGKVRELENQLGQSKSRASVNNVDEEMLALTDPRKLSAQEKNLLRIRSLEKEKKEALQKLSGEHNALQKDHEDVKKKLDASKARNKVLSNEVKALKGQILTLLEKGKHDDELIDALLVQSDYCNPTLAFRN</sequence>
<evidence type="ECO:0000256" key="1">
    <source>
        <dbReference type="ARBA" id="ARBA00004173"/>
    </source>
</evidence>
<feature type="coiled-coil region" evidence="5">
    <location>
        <begin position="380"/>
        <end position="446"/>
    </location>
</feature>
<protein>
    <submittedName>
        <fullName evidence="9">Coiled-coil domain-containing protein 13</fullName>
    </submittedName>
</protein>
<dbReference type="Proteomes" id="UP000031443">
    <property type="component" value="Unassembled WGS sequence"/>
</dbReference>
<evidence type="ECO:0000256" key="5">
    <source>
        <dbReference type="SAM" id="Coils"/>
    </source>
</evidence>
<dbReference type="Gene3D" id="6.10.140.1320">
    <property type="match status" value="1"/>
</dbReference>
<dbReference type="GO" id="GO:1905515">
    <property type="term" value="P:non-motile cilium assembly"/>
    <property type="evidence" value="ECO:0007669"/>
    <property type="project" value="TreeGrafter"/>
</dbReference>
<keyword evidence="2 7" id="KW-0812">Transmembrane</keyword>
<evidence type="ECO:0000313" key="9">
    <source>
        <dbReference type="EMBL" id="EMP39802.1"/>
    </source>
</evidence>
<evidence type="ECO:0000259" key="8">
    <source>
        <dbReference type="PROSITE" id="PS51503"/>
    </source>
</evidence>
<evidence type="ECO:0000313" key="10">
    <source>
        <dbReference type="Proteomes" id="UP000031443"/>
    </source>
</evidence>